<dbReference type="Ensembl" id="ENSPKIT00000003097.1">
    <property type="protein sequence ID" value="ENSPKIP00000022433.1"/>
    <property type="gene ID" value="ENSPKIG00000006440.1"/>
</dbReference>
<organism evidence="1 2">
    <name type="scientific">Paramormyrops kingsleyae</name>
    <dbReference type="NCBI Taxonomy" id="1676925"/>
    <lineage>
        <taxon>Eukaryota</taxon>
        <taxon>Metazoa</taxon>
        <taxon>Chordata</taxon>
        <taxon>Craniata</taxon>
        <taxon>Vertebrata</taxon>
        <taxon>Euteleostomi</taxon>
        <taxon>Actinopterygii</taxon>
        <taxon>Neopterygii</taxon>
        <taxon>Teleostei</taxon>
        <taxon>Osteoglossocephala</taxon>
        <taxon>Osteoglossomorpha</taxon>
        <taxon>Osteoglossiformes</taxon>
        <taxon>Mormyridae</taxon>
        <taxon>Paramormyrops</taxon>
    </lineage>
</organism>
<protein>
    <recommendedName>
        <fullName evidence="3">HTH CENPB-type domain-containing protein</fullName>
    </recommendedName>
</protein>
<reference evidence="1" key="2">
    <citation type="submission" date="2025-09" db="UniProtKB">
        <authorList>
            <consortium name="Ensembl"/>
        </authorList>
    </citation>
    <scope>IDENTIFICATION</scope>
</reference>
<evidence type="ECO:0000313" key="1">
    <source>
        <dbReference type="Ensembl" id="ENSPKIP00000022433.1"/>
    </source>
</evidence>
<proteinExistence type="predicted"/>
<reference evidence="1" key="1">
    <citation type="submission" date="2025-08" db="UniProtKB">
        <authorList>
            <consortium name="Ensembl"/>
        </authorList>
    </citation>
    <scope>IDENTIFICATION</scope>
</reference>
<dbReference type="Proteomes" id="UP000261540">
    <property type="component" value="Unplaced"/>
</dbReference>
<dbReference type="GeneTree" id="ENSGT00990000203922"/>
<accession>A0A3B3RVV8</accession>
<dbReference type="AlphaFoldDB" id="A0A3B3RVV8"/>
<name>A0A3B3RVV8_9TELE</name>
<evidence type="ECO:0008006" key="3">
    <source>
        <dbReference type="Google" id="ProtNLM"/>
    </source>
</evidence>
<evidence type="ECO:0000313" key="2">
    <source>
        <dbReference type="Proteomes" id="UP000261540"/>
    </source>
</evidence>
<sequence>MPQSYKRKTGRAPTPLDDMDRAVKEVEKGKSICQKKKIDEKEIRPGYKRTGLVNQVFDEHMEKELAEHIKTLAAMFHGLSPMKCRRDWFAAFKARHHLSCRIPEATSLGRATAFNRHNVGEFFDSLSKVMDMYMNHMVLTCQPQNDTPVHNQGL</sequence>
<keyword evidence="2" id="KW-1185">Reference proteome</keyword>